<evidence type="ECO:0000313" key="4">
    <source>
        <dbReference type="Proteomes" id="UP001612741"/>
    </source>
</evidence>
<dbReference type="SMART" id="SM00220">
    <property type="entry name" value="S_TKc"/>
    <property type="match status" value="1"/>
</dbReference>
<dbReference type="SMART" id="SM01260">
    <property type="entry name" value="LANC_like"/>
    <property type="match status" value="1"/>
</dbReference>
<dbReference type="PANTHER" id="PTHR44167">
    <property type="entry name" value="OVARIAN-SPECIFIC SERINE/THREONINE-PROTEIN KINASE LOK-RELATED"/>
    <property type="match status" value="1"/>
</dbReference>
<dbReference type="InterPro" id="IPR007822">
    <property type="entry name" value="LANC-like"/>
</dbReference>
<proteinExistence type="predicted"/>
<dbReference type="PROSITE" id="PS50011">
    <property type="entry name" value="PROTEIN_KINASE_DOM"/>
    <property type="match status" value="1"/>
</dbReference>
<protein>
    <submittedName>
        <fullName evidence="3">Lanthionine synthetase LanC family protein</fullName>
    </submittedName>
</protein>
<dbReference type="Pfam" id="PF00069">
    <property type="entry name" value="Pkinase"/>
    <property type="match status" value="1"/>
</dbReference>
<accession>A0ABW7Z9V3</accession>
<sequence length="837" mass="88906">MTATIAATVSDLVSAAGGQVRLTATWLHVEPPGQRLPDHGWKFHVSSRAAGFPDLVTVLVPYLLTAGCAFKAARSVKVLGELNDGITAPPSVGKAVTIYPDQDRLVHLGAGLVDLLRGRAGPRVLSDRLLAPDAPVYYRYGPFRSLLVAGRDGNLRSIMTGPGGETFEGTALLTYRQPPWATDPFRPAVLPGTDGPVLIGNHYRPFKGLMESVRGNVYAATDVRTGETVVVKQARAYVAESPDGDDTRIRLRNERFVLTALREVPGVARFRDHFRHGADEYLVTSFDGKFSLTEDVARKGRYLPDPEAGRSLDRLARTLARTLREIHAHGYLLRDLSPKNLVVSMTGDAVTYIDFGHCNHHDVTIRGGTKGYAPARQVAGEPAEPRDDLHALGMTLFAALTGAEPLVSERDPDAARLMALRMLDRIHGDRPPPVVALITGLLSGEPAAMTAAFTALADGRPPPDARRARRHTPAPHRRGPGTAALVERVRTVLVHSVNQALDQPDELLDAGVYRGTAGIGLCLLPHLDRPGVADTVARLAAATARTAERVKLRPALYLGTTGAEIFLRRARAAGVAATTLPAEALTGDPEGDDLILGAAGVGLGHLLLSELDPRPEHDAIVGRCLALVRAHDTPVSFFPQQEVPIPGLDTTIGIAHGQAGSAEFLRQLARRSPSREAERLFAGRVSVLAEQVAALAGRVAEPDAVPLAASWCRGLAGMGRVLLAASPQLPGSSLTEPAVTCADGCLRWLPYLSTAGQCCGVAGIGEFFCDLAGHDDRFLAAAESAATQLLLLGADAPPDPRVRRSHGMSWAAGTAGVLAFLTRLRDLGPATGVVSPF</sequence>
<dbReference type="Gene3D" id="1.10.510.10">
    <property type="entry name" value="Transferase(Phosphotransferase) domain 1"/>
    <property type="match status" value="1"/>
</dbReference>
<dbReference type="SUPFAM" id="SSF56112">
    <property type="entry name" value="Protein kinase-like (PK-like)"/>
    <property type="match status" value="1"/>
</dbReference>
<dbReference type="Pfam" id="PF05147">
    <property type="entry name" value="LANC_like"/>
    <property type="match status" value="1"/>
</dbReference>
<keyword evidence="4" id="KW-1185">Reference proteome</keyword>
<dbReference type="Pfam" id="PF25816">
    <property type="entry name" value="RamC_N"/>
    <property type="match status" value="1"/>
</dbReference>
<gene>
    <name evidence="3" type="ORF">ACIBG2_46535</name>
</gene>
<reference evidence="3 4" key="1">
    <citation type="submission" date="2024-10" db="EMBL/GenBank/DDBJ databases">
        <title>The Natural Products Discovery Center: Release of the First 8490 Sequenced Strains for Exploring Actinobacteria Biosynthetic Diversity.</title>
        <authorList>
            <person name="Kalkreuter E."/>
            <person name="Kautsar S.A."/>
            <person name="Yang D."/>
            <person name="Bader C.D."/>
            <person name="Teijaro C.N."/>
            <person name="Fluegel L."/>
            <person name="Davis C.M."/>
            <person name="Simpson J.R."/>
            <person name="Lauterbach L."/>
            <person name="Steele A.D."/>
            <person name="Gui C."/>
            <person name="Meng S."/>
            <person name="Li G."/>
            <person name="Viehrig K."/>
            <person name="Ye F."/>
            <person name="Su P."/>
            <person name="Kiefer A.F."/>
            <person name="Nichols A."/>
            <person name="Cepeda A.J."/>
            <person name="Yan W."/>
            <person name="Fan B."/>
            <person name="Jiang Y."/>
            <person name="Adhikari A."/>
            <person name="Zheng C.-J."/>
            <person name="Schuster L."/>
            <person name="Cowan T.M."/>
            <person name="Smanski M.J."/>
            <person name="Chevrette M.G."/>
            <person name="De Carvalho L.P.S."/>
            <person name="Shen B."/>
        </authorList>
    </citation>
    <scope>NUCLEOTIDE SEQUENCE [LARGE SCALE GENOMIC DNA]</scope>
    <source>
        <strain evidence="3 4">NPDC050545</strain>
    </source>
</reference>
<dbReference type="RefSeq" id="WP_397090861.1">
    <property type="nucleotide sequence ID" value="NZ_JBITGY010000016.1"/>
</dbReference>
<name>A0ABW7Z9V3_9ACTN</name>
<dbReference type="InterPro" id="IPR000719">
    <property type="entry name" value="Prot_kinase_dom"/>
</dbReference>
<evidence type="ECO:0000313" key="3">
    <source>
        <dbReference type="EMBL" id="MFI6504913.1"/>
    </source>
</evidence>
<feature type="region of interest" description="Disordered" evidence="1">
    <location>
        <begin position="458"/>
        <end position="481"/>
    </location>
</feature>
<evidence type="ECO:0000259" key="2">
    <source>
        <dbReference type="PROSITE" id="PS50011"/>
    </source>
</evidence>
<dbReference type="SUPFAM" id="SSF158745">
    <property type="entry name" value="LanC-like"/>
    <property type="match status" value="1"/>
</dbReference>
<dbReference type="EMBL" id="JBITGY010000016">
    <property type="protein sequence ID" value="MFI6504913.1"/>
    <property type="molecule type" value="Genomic_DNA"/>
</dbReference>
<feature type="compositionally biased region" description="Basic residues" evidence="1">
    <location>
        <begin position="467"/>
        <end position="479"/>
    </location>
</feature>
<dbReference type="InterPro" id="IPR057929">
    <property type="entry name" value="RamC_N"/>
</dbReference>
<dbReference type="Gene3D" id="1.50.10.20">
    <property type="match status" value="1"/>
</dbReference>
<dbReference type="PANTHER" id="PTHR44167:SF18">
    <property type="entry name" value="PROTEIN KINASE DOMAIN-CONTAINING PROTEIN"/>
    <property type="match status" value="1"/>
</dbReference>
<dbReference type="Proteomes" id="UP001612741">
    <property type="component" value="Unassembled WGS sequence"/>
</dbReference>
<evidence type="ECO:0000256" key="1">
    <source>
        <dbReference type="SAM" id="MobiDB-lite"/>
    </source>
</evidence>
<comment type="caution">
    <text evidence="3">The sequence shown here is derived from an EMBL/GenBank/DDBJ whole genome shotgun (WGS) entry which is preliminary data.</text>
</comment>
<dbReference type="PRINTS" id="PR01950">
    <property type="entry name" value="LANCSUPER"/>
</dbReference>
<feature type="domain" description="Protein kinase" evidence="2">
    <location>
        <begin position="203"/>
        <end position="463"/>
    </location>
</feature>
<dbReference type="InterPro" id="IPR011009">
    <property type="entry name" value="Kinase-like_dom_sf"/>
</dbReference>
<organism evidence="3 4">
    <name type="scientific">Nonomuraea typhae</name>
    <dbReference type="NCBI Taxonomy" id="2603600"/>
    <lineage>
        <taxon>Bacteria</taxon>
        <taxon>Bacillati</taxon>
        <taxon>Actinomycetota</taxon>
        <taxon>Actinomycetes</taxon>
        <taxon>Streptosporangiales</taxon>
        <taxon>Streptosporangiaceae</taxon>
        <taxon>Nonomuraea</taxon>
    </lineage>
</organism>